<dbReference type="Proteomes" id="UP000534306">
    <property type="component" value="Unassembled WGS sequence"/>
</dbReference>
<sequence length="140" mass="16217">MAIEYSLHLCTPTHPQVISWLIAPDVWYLTHHRTATRLLITVHPESSPNLVLGESDVSVGFRLDKVADPEPQYAEIVSIVVRILTAEPGDAMLQQDYERIQLLRRGADLQLSDSWYWWKPELLALIPWPYTRRDLPYPED</sequence>
<gene>
    <name evidence="1" type="ORF">HNR71_005784</name>
    <name evidence="2" type="ORF">HPO96_34400</name>
</gene>
<evidence type="ECO:0000313" key="1">
    <source>
        <dbReference type="EMBL" id="MBB6570147.1"/>
    </source>
</evidence>
<evidence type="ECO:0000313" key="4">
    <source>
        <dbReference type="Proteomes" id="UP000553957"/>
    </source>
</evidence>
<comment type="caution">
    <text evidence="2">The sequence shown here is derived from an EMBL/GenBank/DDBJ whole genome shotgun (WGS) entry which is preliminary data.</text>
</comment>
<dbReference type="RefSeq" id="WP_171678654.1">
    <property type="nucleotide sequence ID" value="NZ_BAAAGT010000005.1"/>
</dbReference>
<dbReference type="NCBIfam" id="NF040657">
    <property type="entry name" value="immun_SitI3"/>
    <property type="match status" value="1"/>
</dbReference>
<reference evidence="1 4" key="2">
    <citation type="submission" date="2020-08" db="EMBL/GenBank/DDBJ databases">
        <title>Sequencing the genomes of 1000 actinobacteria strains.</title>
        <authorList>
            <person name="Klenk H.-P."/>
        </authorList>
    </citation>
    <scope>NUCLEOTIDE SEQUENCE [LARGE SCALE GENOMIC DNA]</scope>
    <source>
        <strain evidence="1 4">DSM 15626</strain>
    </source>
</reference>
<dbReference type="AlphaFoldDB" id="A0A7Y4P302"/>
<protein>
    <submittedName>
        <fullName evidence="2">Uncharacterized protein</fullName>
    </submittedName>
</protein>
<dbReference type="EMBL" id="JABJRC010000012">
    <property type="protein sequence ID" value="NOL45351.1"/>
    <property type="molecule type" value="Genomic_DNA"/>
</dbReference>
<keyword evidence="3" id="KW-1185">Reference proteome</keyword>
<dbReference type="EMBL" id="JACHKF010000001">
    <property type="protein sequence ID" value="MBB6570147.1"/>
    <property type="molecule type" value="Genomic_DNA"/>
</dbReference>
<evidence type="ECO:0000313" key="3">
    <source>
        <dbReference type="Proteomes" id="UP000534306"/>
    </source>
</evidence>
<accession>A0A7Y4P302</accession>
<proteinExistence type="predicted"/>
<dbReference type="Proteomes" id="UP000553957">
    <property type="component" value="Unassembled WGS sequence"/>
</dbReference>
<name>A0A7Y4P302_9ACTN</name>
<dbReference type="InterPro" id="IPR049799">
    <property type="entry name" value="SitI3-like"/>
</dbReference>
<evidence type="ECO:0000313" key="2">
    <source>
        <dbReference type="EMBL" id="NOL45351.1"/>
    </source>
</evidence>
<organism evidence="2 3">
    <name type="scientific">Kribbella sandramycini</name>
    <dbReference type="NCBI Taxonomy" id="60450"/>
    <lineage>
        <taxon>Bacteria</taxon>
        <taxon>Bacillati</taxon>
        <taxon>Actinomycetota</taxon>
        <taxon>Actinomycetes</taxon>
        <taxon>Propionibacteriales</taxon>
        <taxon>Kribbellaceae</taxon>
        <taxon>Kribbella</taxon>
    </lineage>
</organism>
<reference evidence="2 3" key="1">
    <citation type="submission" date="2020-05" db="EMBL/GenBank/DDBJ databases">
        <title>Genome sequence of Kribbella sandramycini ATCC 39419.</title>
        <authorList>
            <person name="Maclea K.S."/>
            <person name="Fair J.L."/>
        </authorList>
    </citation>
    <scope>NUCLEOTIDE SEQUENCE [LARGE SCALE GENOMIC DNA]</scope>
    <source>
        <strain evidence="2 3">ATCC 39419</strain>
    </source>
</reference>